<proteinExistence type="predicted"/>
<evidence type="ECO:0000313" key="1">
    <source>
        <dbReference type="EMBL" id="KAK7073432.1"/>
    </source>
</evidence>
<dbReference type="AlphaFoldDB" id="A0AAN9A862"/>
<protein>
    <submittedName>
        <fullName evidence="1">Uncharacterized protein</fullName>
    </submittedName>
</protein>
<organism evidence="1 2">
    <name type="scientific">Halocaridina rubra</name>
    <name type="common">Hawaiian red shrimp</name>
    <dbReference type="NCBI Taxonomy" id="373956"/>
    <lineage>
        <taxon>Eukaryota</taxon>
        <taxon>Metazoa</taxon>
        <taxon>Ecdysozoa</taxon>
        <taxon>Arthropoda</taxon>
        <taxon>Crustacea</taxon>
        <taxon>Multicrustacea</taxon>
        <taxon>Malacostraca</taxon>
        <taxon>Eumalacostraca</taxon>
        <taxon>Eucarida</taxon>
        <taxon>Decapoda</taxon>
        <taxon>Pleocyemata</taxon>
        <taxon>Caridea</taxon>
        <taxon>Atyoidea</taxon>
        <taxon>Atyidae</taxon>
        <taxon>Halocaridina</taxon>
    </lineage>
</organism>
<accession>A0AAN9A862</accession>
<evidence type="ECO:0000313" key="2">
    <source>
        <dbReference type="Proteomes" id="UP001381693"/>
    </source>
</evidence>
<dbReference type="EMBL" id="JAXCGZ010012964">
    <property type="protein sequence ID" value="KAK7073432.1"/>
    <property type="molecule type" value="Genomic_DNA"/>
</dbReference>
<name>A0AAN9A862_HALRR</name>
<dbReference type="Proteomes" id="UP001381693">
    <property type="component" value="Unassembled WGS sequence"/>
</dbReference>
<keyword evidence="2" id="KW-1185">Reference proteome</keyword>
<comment type="caution">
    <text evidence="1">The sequence shown here is derived from an EMBL/GenBank/DDBJ whole genome shotgun (WGS) entry which is preliminary data.</text>
</comment>
<gene>
    <name evidence="1" type="ORF">SK128_016904</name>
</gene>
<sequence>MRRKVVVQTFQENPPYDLSCQYSELAAGNALVTRLRITLGFPSSLLDWRASRSSPQAIPVIPNPSDQWDVIREDDNTSRRYHGVVNIPE</sequence>
<reference evidence="1 2" key="1">
    <citation type="submission" date="2023-11" db="EMBL/GenBank/DDBJ databases">
        <title>Halocaridina rubra genome assembly.</title>
        <authorList>
            <person name="Smith C."/>
        </authorList>
    </citation>
    <scope>NUCLEOTIDE SEQUENCE [LARGE SCALE GENOMIC DNA]</scope>
    <source>
        <strain evidence="1">EP-1</strain>
        <tissue evidence="1">Whole</tissue>
    </source>
</reference>